<reference evidence="5" key="2">
    <citation type="submission" date="2020-12" db="UniProtKB">
        <authorList>
            <consortium name="WormBaseParasite"/>
        </authorList>
    </citation>
    <scope>IDENTIFICATION</scope>
</reference>
<evidence type="ECO:0000313" key="4">
    <source>
        <dbReference type="Proteomes" id="UP000035682"/>
    </source>
</evidence>
<sequence>MVVKKLIEVMRIILSLTIFILLIIIGEGKRDANQKLKACCARQKNADKDCKRKFCDFNILTKDNVMTFLNTCNPKGTTVQDMWDCASSRVDHTDCCKKNNVVEECLPYCKSGNSTPTEYFKHLFCMQAFNGIKNCFRNYLETHPNIFGDK</sequence>
<evidence type="ECO:0000313" key="6">
    <source>
        <dbReference type="WormBase" id="SRAE_2000451700"/>
    </source>
</evidence>
<dbReference type="WormBase" id="SRAE_2000451700">
    <property type="protein sequence ID" value="SRP11713"/>
    <property type="gene ID" value="WBGene00264749"/>
</dbReference>
<dbReference type="WBParaSite" id="SRAE_2000451700.1">
    <property type="protein sequence ID" value="SRAE_2000451700.1"/>
    <property type="gene ID" value="WBGene00264749"/>
</dbReference>
<dbReference type="EMBL" id="LN609529">
    <property type="protein sequence ID" value="CEF69871.1"/>
    <property type="molecule type" value="Genomic_DNA"/>
</dbReference>
<dbReference type="RefSeq" id="XP_024509070.1">
    <property type="nucleotide sequence ID" value="XM_024643397.1"/>
</dbReference>
<keyword evidence="4" id="KW-1185">Reference proteome</keyword>
<dbReference type="PANTHER" id="PTHR46705">
    <property type="entry name" value="PROTEIN CBG09805"/>
    <property type="match status" value="1"/>
</dbReference>
<gene>
    <name evidence="3 5 6" type="ORF">SRAE_2000451700</name>
</gene>
<protein>
    <submittedName>
        <fullName evidence="5">DB domain-containing protein</fullName>
    </submittedName>
</protein>
<dbReference type="CTD" id="36382242"/>
<evidence type="ECO:0000256" key="1">
    <source>
        <dbReference type="SAM" id="Phobius"/>
    </source>
</evidence>
<dbReference type="GeneID" id="36382242"/>
<dbReference type="InterPro" id="IPR002602">
    <property type="entry name" value="DB"/>
</dbReference>
<keyword evidence="1" id="KW-0472">Membrane</keyword>
<dbReference type="Proteomes" id="UP000035682">
    <property type="component" value="Unplaced"/>
</dbReference>
<dbReference type="OMA" id="LMWDCAS"/>
<reference evidence="3 4" key="1">
    <citation type="submission" date="2014-09" db="EMBL/GenBank/DDBJ databases">
        <authorList>
            <person name="Martin A.A."/>
        </authorList>
    </citation>
    <scope>NUCLEOTIDE SEQUENCE</scope>
    <source>
        <strain evidence="4">ED321</strain>
        <strain evidence="3">ED321 Heterogonic</strain>
    </source>
</reference>
<dbReference type="AlphaFoldDB" id="A0A090LQM2"/>
<dbReference type="OrthoDB" id="5843172at2759"/>
<dbReference type="PANTHER" id="PTHR46705:SF13">
    <property type="entry name" value="DOMAIN OF UNKNOWN FUNCTION DB DOMAIN-CONTAINING PROTEIN"/>
    <property type="match status" value="1"/>
</dbReference>
<evidence type="ECO:0000313" key="5">
    <source>
        <dbReference type="WBParaSite" id="SRAE_2000451700.1"/>
    </source>
</evidence>
<keyword evidence="1" id="KW-0812">Transmembrane</keyword>
<feature type="transmembrane region" description="Helical" evidence="1">
    <location>
        <begin position="6"/>
        <end position="25"/>
    </location>
</feature>
<evidence type="ECO:0000259" key="2">
    <source>
        <dbReference type="Pfam" id="PF01682"/>
    </source>
</evidence>
<name>A0A090LQM2_STRRB</name>
<accession>A0A090LQM2</accession>
<dbReference type="Pfam" id="PF01682">
    <property type="entry name" value="DB"/>
    <property type="match status" value="1"/>
</dbReference>
<evidence type="ECO:0000313" key="3">
    <source>
        <dbReference type="EMBL" id="CEF69871.1"/>
    </source>
</evidence>
<proteinExistence type="predicted"/>
<organism evidence="3">
    <name type="scientific">Strongyloides ratti</name>
    <name type="common">Parasitic roundworm</name>
    <dbReference type="NCBI Taxonomy" id="34506"/>
    <lineage>
        <taxon>Eukaryota</taxon>
        <taxon>Metazoa</taxon>
        <taxon>Ecdysozoa</taxon>
        <taxon>Nematoda</taxon>
        <taxon>Chromadorea</taxon>
        <taxon>Rhabditida</taxon>
        <taxon>Tylenchina</taxon>
        <taxon>Panagrolaimomorpha</taxon>
        <taxon>Strongyloidoidea</taxon>
        <taxon>Strongyloididae</taxon>
        <taxon>Strongyloides</taxon>
    </lineage>
</organism>
<keyword evidence="1" id="KW-1133">Transmembrane helix</keyword>
<feature type="domain" description="Domain of unknown function DB" evidence="2">
    <location>
        <begin position="39"/>
        <end position="136"/>
    </location>
</feature>